<dbReference type="NCBIfam" id="TIGR00762">
    <property type="entry name" value="DegV"/>
    <property type="match status" value="1"/>
</dbReference>
<dbReference type="KEGG" id="minf:MESINF_2400"/>
<keyword evidence="3" id="KW-1185">Reference proteome</keyword>
<reference evidence="2 3" key="1">
    <citation type="submission" date="2017-01" db="EMBL/GenBank/DDBJ databases">
        <authorList>
            <person name="Erauso G."/>
        </authorList>
    </citation>
    <scope>NUCLEOTIDE SEQUENCE [LARGE SCALE GENOMIC DNA]</scope>
    <source>
        <strain evidence="2">MESINF1</strain>
    </source>
</reference>
<evidence type="ECO:0000313" key="2">
    <source>
        <dbReference type="EMBL" id="SSC13840.1"/>
    </source>
</evidence>
<evidence type="ECO:0000256" key="1">
    <source>
        <dbReference type="ARBA" id="ARBA00023121"/>
    </source>
</evidence>
<dbReference type="Gene3D" id="3.30.1180.10">
    <property type="match status" value="1"/>
</dbReference>
<dbReference type="GO" id="GO:0008289">
    <property type="term" value="F:lipid binding"/>
    <property type="evidence" value="ECO:0007669"/>
    <property type="project" value="UniProtKB-KW"/>
</dbReference>
<dbReference type="InterPro" id="IPR003797">
    <property type="entry name" value="DegV"/>
</dbReference>
<dbReference type="InterPro" id="IPR043168">
    <property type="entry name" value="DegV_C"/>
</dbReference>
<dbReference type="PANTHER" id="PTHR33434:SF2">
    <property type="entry name" value="FATTY ACID-BINDING PROTEIN TM_1468"/>
    <property type="match status" value="1"/>
</dbReference>
<dbReference type="PANTHER" id="PTHR33434">
    <property type="entry name" value="DEGV DOMAIN-CONTAINING PROTEIN DR_1986-RELATED"/>
    <property type="match status" value="1"/>
</dbReference>
<name>A0A7Z7PQ71_9BACT</name>
<dbReference type="Proteomes" id="UP000250796">
    <property type="component" value="Chromosome MESINF"/>
</dbReference>
<proteinExistence type="predicted"/>
<dbReference type="AlphaFoldDB" id="A0A7Z7PQ71"/>
<accession>A0A7Z7PQ71</accession>
<organism evidence="2 3">
    <name type="scientific">Mesotoga infera</name>
    <dbReference type="NCBI Taxonomy" id="1236046"/>
    <lineage>
        <taxon>Bacteria</taxon>
        <taxon>Thermotogati</taxon>
        <taxon>Thermotogota</taxon>
        <taxon>Thermotogae</taxon>
        <taxon>Kosmotogales</taxon>
        <taxon>Kosmotogaceae</taxon>
        <taxon>Mesotoga</taxon>
    </lineage>
</organism>
<gene>
    <name evidence="2" type="ORF">MESINF_2400</name>
</gene>
<dbReference type="EMBL" id="LS974202">
    <property type="protein sequence ID" value="SSC13840.1"/>
    <property type="molecule type" value="Genomic_DNA"/>
</dbReference>
<dbReference type="InterPro" id="IPR050270">
    <property type="entry name" value="DegV_domain_contain"/>
</dbReference>
<dbReference type="RefSeq" id="WP_169699963.1">
    <property type="nucleotide sequence ID" value="NZ_LS974202.1"/>
</dbReference>
<dbReference type="PROSITE" id="PS51482">
    <property type="entry name" value="DEGV"/>
    <property type="match status" value="1"/>
</dbReference>
<evidence type="ECO:0000313" key="3">
    <source>
        <dbReference type="Proteomes" id="UP000250796"/>
    </source>
</evidence>
<dbReference type="SUPFAM" id="SSF82549">
    <property type="entry name" value="DAK1/DegV-like"/>
    <property type="match status" value="1"/>
</dbReference>
<dbReference type="Pfam" id="PF02645">
    <property type="entry name" value="DegV"/>
    <property type="match status" value="1"/>
</dbReference>
<dbReference type="Gene3D" id="3.40.50.10170">
    <property type="match status" value="1"/>
</dbReference>
<sequence length="274" mass="29887">MVKVVTDSSCDLPLELIESNRITFVPMNVVIDGKSYKENIDISPQEFWKLMGEAKTLPKTSQPSPGEFADIFNSIQSEGDTPLCITISSKLSGTYQSAQVGAQLSGNKAVVFDSLAGSLSHGIQVIMASRMALQGKGMDEILHAIEEYRKNVRIIIPLLTLENIIKGGRLSKFQGSLANILNIRIILHGVGGEVKLYKKLRGANRFRQAIIDLIDEASREGKKLFGITHVDNRKDAGYFADEIKKRIPDAEVIVGTMGPTIATYADIGGLILAL</sequence>
<keyword evidence="1" id="KW-0446">Lipid-binding</keyword>
<protein>
    <submittedName>
        <fullName evidence="2">DegV family protein</fullName>
    </submittedName>
</protein>